<dbReference type="CDD" id="cd20557">
    <property type="entry name" value="CYCLIN_ScPCL1-like"/>
    <property type="match status" value="1"/>
</dbReference>
<feature type="domain" description="Cyclin N-terminal" evidence="2">
    <location>
        <begin position="51"/>
        <end position="146"/>
    </location>
</feature>
<dbReference type="InterPro" id="IPR006671">
    <property type="entry name" value="Cyclin_N"/>
</dbReference>
<feature type="region of interest" description="Disordered" evidence="1">
    <location>
        <begin position="239"/>
        <end position="265"/>
    </location>
</feature>
<evidence type="ECO:0000313" key="4">
    <source>
        <dbReference type="Proteomes" id="UP001623330"/>
    </source>
</evidence>
<dbReference type="SUPFAM" id="SSF47954">
    <property type="entry name" value="Cyclin-like"/>
    <property type="match status" value="1"/>
</dbReference>
<sequence>MSDFEALLQFNRKPVSQDMIKYLSRSTESIIQVRETNSMIDAALPAPKLDVFIARLVKYSNVQTPTLMATSVFLSRLRSIIPANVYGIETTRHRIFLGCLILSAKTLNDSSPLNKHWASYTDGVLHLKEVNTIERELLEYFEWNLSITTNDLINVLAPFLKPIKEQIIRSKQQDLLLFNAPTPSQLKSYMHSPQSRSSSFNSIPSLSTSSTMSTLNSSKSRSSINYNNYNNVQTIPENEVSPMGQRKTSLSNLDPNKYANDSLTERRKSGRPIILKTGLDKPINNGAVKIKKSSWSNFFR</sequence>
<protein>
    <submittedName>
        <fullName evidence="3">PHO85 cyclin-2</fullName>
    </submittedName>
</protein>
<dbReference type="Pfam" id="PF00134">
    <property type="entry name" value="Cyclin_N"/>
    <property type="match status" value="1"/>
</dbReference>
<evidence type="ECO:0000313" key="3">
    <source>
        <dbReference type="EMBL" id="KAL3230144.1"/>
    </source>
</evidence>
<gene>
    <name evidence="3" type="ORF">RNJ44_01507</name>
</gene>
<evidence type="ECO:0000256" key="1">
    <source>
        <dbReference type="SAM" id="MobiDB-lite"/>
    </source>
</evidence>
<keyword evidence="4" id="KW-1185">Reference proteome</keyword>
<dbReference type="PANTHER" id="PTHR15615">
    <property type="match status" value="1"/>
</dbReference>
<feature type="region of interest" description="Disordered" evidence="1">
    <location>
        <begin position="187"/>
        <end position="220"/>
    </location>
</feature>
<comment type="caution">
    <text evidence="3">The sequence shown here is derived from an EMBL/GenBank/DDBJ whole genome shotgun (WGS) entry which is preliminary data.</text>
</comment>
<feature type="compositionally biased region" description="Low complexity" evidence="1">
    <location>
        <begin position="192"/>
        <end position="220"/>
    </location>
</feature>
<dbReference type="InterPro" id="IPR012104">
    <property type="entry name" value="PHO85_cyclin_1/2/9"/>
</dbReference>
<evidence type="ECO:0000259" key="2">
    <source>
        <dbReference type="Pfam" id="PF00134"/>
    </source>
</evidence>
<dbReference type="PIRSF" id="PIRSF016511">
    <property type="entry name" value="Cyclin_Pcl"/>
    <property type="match status" value="1"/>
</dbReference>
<dbReference type="Proteomes" id="UP001623330">
    <property type="component" value="Unassembled WGS sequence"/>
</dbReference>
<dbReference type="InterPro" id="IPR036915">
    <property type="entry name" value="Cyclin-like_sf"/>
</dbReference>
<dbReference type="Gene3D" id="1.10.472.10">
    <property type="entry name" value="Cyclin-like"/>
    <property type="match status" value="1"/>
</dbReference>
<dbReference type="EMBL" id="JBEVYD010000010">
    <property type="protein sequence ID" value="KAL3230144.1"/>
    <property type="molecule type" value="Genomic_DNA"/>
</dbReference>
<name>A0ABR4NQ13_9SACH</name>
<reference evidence="3 4" key="1">
    <citation type="submission" date="2024-05" db="EMBL/GenBank/DDBJ databases">
        <title>Long read based assembly of the Candida bracarensis genome reveals expanded adhesin content.</title>
        <authorList>
            <person name="Marcet-Houben M."/>
            <person name="Ksiezopolska E."/>
            <person name="Gabaldon T."/>
        </authorList>
    </citation>
    <scope>NUCLEOTIDE SEQUENCE [LARGE SCALE GENOMIC DNA]</scope>
    <source>
        <strain evidence="3 4">CBM6</strain>
    </source>
</reference>
<dbReference type="InterPro" id="IPR013922">
    <property type="entry name" value="Cyclin_PHO80-like"/>
</dbReference>
<proteinExistence type="predicted"/>
<feature type="compositionally biased region" description="Polar residues" evidence="1">
    <location>
        <begin position="246"/>
        <end position="262"/>
    </location>
</feature>
<dbReference type="PANTHER" id="PTHR15615:SF10">
    <property type="entry name" value="PHO85 CYCLIN-2-RELATED"/>
    <property type="match status" value="1"/>
</dbReference>
<accession>A0ABR4NQ13</accession>
<organism evidence="3 4">
    <name type="scientific">Nakaseomyces bracarensis</name>
    <dbReference type="NCBI Taxonomy" id="273131"/>
    <lineage>
        <taxon>Eukaryota</taxon>
        <taxon>Fungi</taxon>
        <taxon>Dikarya</taxon>
        <taxon>Ascomycota</taxon>
        <taxon>Saccharomycotina</taxon>
        <taxon>Saccharomycetes</taxon>
        <taxon>Saccharomycetales</taxon>
        <taxon>Saccharomycetaceae</taxon>
        <taxon>Nakaseomyces</taxon>
    </lineage>
</organism>